<sequence>MTAGIVSFEARDFARGFIAALIEMGNSSLQPKNPEHRLGLYRVWKYLEERADEARKNETSRDWYKSLVRIRNRVSPGSTGSFDQFQTDLRDLQLSLTESPNPSYEEISFSVSQPFAKSLLGHFGHHESELVRNAARLFLESSGASNAASH</sequence>
<evidence type="ECO:0000313" key="1">
    <source>
        <dbReference type="EMBL" id="TNM60543.1"/>
    </source>
</evidence>
<protein>
    <submittedName>
        <fullName evidence="1">Uncharacterized protein</fullName>
    </submittedName>
</protein>
<keyword evidence="2" id="KW-1185">Reference proteome</keyword>
<dbReference type="AlphaFoldDB" id="A0A5C4XAL8"/>
<dbReference type="RefSeq" id="WP_180356120.1">
    <property type="nucleotide sequence ID" value="NZ_VDMN01000008.1"/>
</dbReference>
<evidence type="ECO:0000313" key="2">
    <source>
        <dbReference type="Proteomes" id="UP000311605"/>
    </source>
</evidence>
<dbReference type="EMBL" id="VDMN01000008">
    <property type="protein sequence ID" value="TNM60543.1"/>
    <property type="molecule type" value="Genomic_DNA"/>
</dbReference>
<accession>A0A5C4XAL8</accession>
<name>A0A5C4XAL8_9HYPH</name>
<reference evidence="1 2" key="1">
    <citation type="submission" date="2019-06" db="EMBL/GenBank/DDBJ databases">
        <title>The draft genome of Rhizobium smilacinae PTYR-5.</title>
        <authorList>
            <person name="Liu L."/>
            <person name="Li L."/>
            <person name="Zhang X."/>
        </authorList>
    </citation>
    <scope>NUCLEOTIDE SEQUENCE [LARGE SCALE GENOMIC DNA]</scope>
    <source>
        <strain evidence="1 2">PTYR-5</strain>
    </source>
</reference>
<gene>
    <name evidence="1" type="ORF">FHP24_25210</name>
</gene>
<proteinExistence type="predicted"/>
<comment type="caution">
    <text evidence="1">The sequence shown here is derived from an EMBL/GenBank/DDBJ whole genome shotgun (WGS) entry which is preliminary data.</text>
</comment>
<dbReference type="Proteomes" id="UP000311605">
    <property type="component" value="Unassembled WGS sequence"/>
</dbReference>
<organism evidence="1 2">
    <name type="scientific">Aliirhizobium smilacinae</name>
    <dbReference type="NCBI Taxonomy" id="1395944"/>
    <lineage>
        <taxon>Bacteria</taxon>
        <taxon>Pseudomonadati</taxon>
        <taxon>Pseudomonadota</taxon>
        <taxon>Alphaproteobacteria</taxon>
        <taxon>Hyphomicrobiales</taxon>
        <taxon>Rhizobiaceae</taxon>
        <taxon>Aliirhizobium</taxon>
    </lineage>
</organism>